<dbReference type="Proteomes" id="UP001519343">
    <property type="component" value="Unassembled WGS sequence"/>
</dbReference>
<keyword evidence="2" id="KW-1185">Reference proteome</keyword>
<gene>
    <name evidence="1" type="ORF">J2Z37_000506</name>
</gene>
<sequence length="48" mass="5685">MTTEKSLFIPEARIGKYKQSLADIHKWQGTHRKQNTPFLQILKWLMGN</sequence>
<protein>
    <submittedName>
        <fullName evidence="1">Uncharacterized protein</fullName>
    </submittedName>
</protein>
<proteinExistence type="predicted"/>
<dbReference type="EMBL" id="JAGGKT010000001">
    <property type="protein sequence ID" value="MBP1930519.1"/>
    <property type="molecule type" value="Genomic_DNA"/>
</dbReference>
<comment type="caution">
    <text evidence="1">The sequence shown here is derived from an EMBL/GenBank/DDBJ whole genome shotgun (WGS) entry which is preliminary data.</text>
</comment>
<organism evidence="1 2">
    <name type="scientific">Ammoniphilus resinae</name>
    <dbReference type="NCBI Taxonomy" id="861532"/>
    <lineage>
        <taxon>Bacteria</taxon>
        <taxon>Bacillati</taxon>
        <taxon>Bacillota</taxon>
        <taxon>Bacilli</taxon>
        <taxon>Bacillales</taxon>
        <taxon>Paenibacillaceae</taxon>
        <taxon>Aneurinibacillus group</taxon>
        <taxon>Ammoniphilus</taxon>
    </lineage>
</organism>
<name>A0ABS4GJU1_9BACL</name>
<dbReference type="RefSeq" id="WP_209808549.1">
    <property type="nucleotide sequence ID" value="NZ_JAGGKT010000001.1"/>
</dbReference>
<evidence type="ECO:0000313" key="2">
    <source>
        <dbReference type="Proteomes" id="UP001519343"/>
    </source>
</evidence>
<accession>A0ABS4GJU1</accession>
<evidence type="ECO:0000313" key="1">
    <source>
        <dbReference type="EMBL" id="MBP1930519.1"/>
    </source>
</evidence>
<reference evidence="1 2" key="1">
    <citation type="submission" date="2021-03" db="EMBL/GenBank/DDBJ databases">
        <title>Genomic Encyclopedia of Type Strains, Phase IV (KMG-IV): sequencing the most valuable type-strain genomes for metagenomic binning, comparative biology and taxonomic classification.</title>
        <authorList>
            <person name="Goeker M."/>
        </authorList>
    </citation>
    <scope>NUCLEOTIDE SEQUENCE [LARGE SCALE GENOMIC DNA]</scope>
    <source>
        <strain evidence="1 2">DSM 24738</strain>
    </source>
</reference>